<proteinExistence type="predicted"/>
<evidence type="ECO:0000313" key="3">
    <source>
        <dbReference type="Proteomes" id="UP000298030"/>
    </source>
</evidence>
<dbReference type="AlphaFoldDB" id="A0A4Y7TKY5"/>
<dbReference type="EMBL" id="QPFP01000008">
    <property type="protein sequence ID" value="TEB34847.1"/>
    <property type="molecule type" value="Genomic_DNA"/>
</dbReference>
<comment type="caution">
    <text evidence="2">The sequence shown here is derived from an EMBL/GenBank/DDBJ whole genome shotgun (WGS) entry which is preliminary data.</text>
</comment>
<name>A0A4Y7TKY5_COPMI</name>
<reference evidence="2 3" key="1">
    <citation type="journal article" date="2019" name="Nat. Ecol. Evol.">
        <title>Megaphylogeny resolves global patterns of mushroom evolution.</title>
        <authorList>
            <person name="Varga T."/>
            <person name="Krizsan K."/>
            <person name="Foldi C."/>
            <person name="Dima B."/>
            <person name="Sanchez-Garcia M."/>
            <person name="Sanchez-Ramirez S."/>
            <person name="Szollosi G.J."/>
            <person name="Szarkandi J.G."/>
            <person name="Papp V."/>
            <person name="Albert L."/>
            <person name="Andreopoulos W."/>
            <person name="Angelini C."/>
            <person name="Antonin V."/>
            <person name="Barry K.W."/>
            <person name="Bougher N.L."/>
            <person name="Buchanan P."/>
            <person name="Buyck B."/>
            <person name="Bense V."/>
            <person name="Catcheside P."/>
            <person name="Chovatia M."/>
            <person name="Cooper J."/>
            <person name="Damon W."/>
            <person name="Desjardin D."/>
            <person name="Finy P."/>
            <person name="Geml J."/>
            <person name="Haridas S."/>
            <person name="Hughes K."/>
            <person name="Justo A."/>
            <person name="Karasinski D."/>
            <person name="Kautmanova I."/>
            <person name="Kiss B."/>
            <person name="Kocsube S."/>
            <person name="Kotiranta H."/>
            <person name="LaButti K.M."/>
            <person name="Lechner B.E."/>
            <person name="Liimatainen K."/>
            <person name="Lipzen A."/>
            <person name="Lukacs Z."/>
            <person name="Mihaltcheva S."/>
            <person name="Morgado L.N."/>
            <person name="Niskanen T."/>
            <person name="Noordeloos M.E."/>
            <person name="Ohm R.A."/>
            <person name="Ortiz-Santana B."/>
            <person name="Ovrebo C."/>
            <person name="Racz N."/>
            <person name="Riley R."/>
            <person name="Savchenko A."/>
            <person name="Shiryaev A."/>
            <person name="Soop K."/>
            <person name="Spirin V."/>
            <person name="Szebenyi C."/>
            <person name="Tomsovsky M."/>
            <person name="Tulloss R.E."/>
            <person name="Uehling J."/>
            <person name="Grigoriev I.V."/>
            <person name="Vagvolgyi C."/>
            <person name="Papp T."/>
            <person name="Martin F.M."/>
            <person name="Miettinen O."/>
            <person name="Hibbett D.S."/>
            <person name="Nagy L.G."/>
        </authorList>
    </citation>
    <scope>NUCLEOTIDE SEQUENCE [LARGE SCALE GENOMIC DNA]</scope>
    <source>
        <strain evidence="2 3">FP101781</strain>
    </source>
</reference>
<evidence type="ECO:0000313" key="2">
    <source>
        <dbReference type="EMBL" id="TEB34847.1"/>
    </source>
</evidence>
<protein>
    <submittedName>
        <fullName evidence="2">Uncharacterized protein</fullName>
    </submittedName>
</protein>
<dbReference type="Proteomes" id="UP000298030">
    <property type="component" value="Unassembled WGS sequence"/>
</dbReference>
<sequence length="241" mass="26723">MFNNTPPADKATKPKKQQKDCLHKAKETLTTFQFFAKSHYLPSMLFIVSVILPDRILNALAANIDIKTPQDLEEAAGMEWVFGGWNIQSSGTPGSDGDNNEVVAGVMLFDKALDVVQALDSEWEEARNAVKRVWTQKSHAEAERKPIAADEKAREKAERDRIVQEEWEDAAGVREELKEHSSPTSWAVPTEAPLAFQYEPSSTLVLSSNASHTNLCSTTKPPPSSPAVEWERECTSSLLSL</sequence>
<feature type="region of interest" description="Disordered" evidence="1">
    <location>
        <begin position="211"/>
        <end position="241"/>
    </location>
</feature>
<evidence type="ECO:0000256" key="1">
    <source>
        <dbReference type="SAM" id="MobiDB-lite"/>
    </source>
</evidence>
<accession>A0A4Y7TKY5</accession>
<keyword evidence="3" id="KW-1185">Reference proteome</keyword>
<gene>
    <name evidence="2" type="ORF">FA13DRAFT_1707067</name>
</gene>
<organism evidence="2 3">
    <name type="scientific">Coprinellus micaceus</name>
    <name type="common">Glistening ink-cap mushroom</name>
    <name type="synonym">Coprinus micaceus</name>
    <dbReference type="NCBI Taxonomy" id="71717"/>
    <lineage>
        <taxon>Eukaryota</taxon>
        <taxon>Fungi</taxon>
        <taxon>Dikarya</taxon>
        <taxon>Basidiomycota</taxon>
        <taxon>Agaricomycotina</taxon>
        <taxon>Agaricomycetes</taxon>
        <taxon>Agaricomycetidae</taxon>
        <taxon>Agaricales</taxon>
        <taxon>Agaricineae</taxon>
        <taxon>Psathyrellaceae</taxon>
        <taxon>Coprinellus</taxon>
    </lineage>
</organism>